<feature type="transmembrane region" description="Helical" evidence="4">
    <location>
        <begin position="121"/>
        <end position="140"/>
    </location>
</feature>
<keyword evidence="2 3" id="KW-0238">DNA-binding</keyword>
<comment type="similarity">
    <text evidence="1">Belongs to the TolB family.</text>
</comment>
<keyword evidence="4" id="KW-1133">Transmembrane helix</keyword>
<dbReference type="PANTHER" id="PTHR36842:SF1">
    <property type="entry name" value="PROTEIN TOLB"/>
    <property type="match status" value="1"/>
</dbReference>
<dbReference type="InterPro" id="IPR011042">
    <property type="entry name" value="6-blade_b-propeller_TolB-like"/>
</dbReference>
<dbReference type="OrthoDB" id="5900874at2"/>
<evidence type="ECO:0000313" key="7">
    <source>
        <dbReference type="Proteomes" id="UP000033452"/>
    </source>
</evidence>
<protein>
    <recommendedName>
        <fullName evidence="5">OmpR/PhoB-type domain-containing protein</fullName>
    </recommendedName>
</protein>
<evidence type="ECO:0000256" key="1">
    <source>
        <dbReference type="ARBA" id="ARBA00009820"/>
    </source>
</evidence>
<dbReference type="GO" id="GO:0000160">
    <property type="term" value="P:phosphorelay signal transduction system"/>
    <property type="evidence" value="ECO:0007669"/>
    <property type="project" value="InterPro"/>
</dbReference>
<sequence>MFYCFKEWKLDAKNHELIHDKSGTRKLREQTVRLFVYLLDKNHEVCTYDELLENLWEGKIVKKESVINEIYELRKILGADKHLVKTHRLKGFSFSAVDLEITEHQIDPPLSNFEKIKKTKVYLYAFTVLTIFVAASLLGIHDGVKPYPLDSDVVNITYHKGEELYPTTNPSEELMAYVSYIDNTFTVTIRDIKTSRSVSLPGNTSSPYWHPDKNRLFFQSFENGQCFLKYIDINQELMLSNMSEIVSCGSELSLSPIALAPEGKWLYFSFKEDKQVPYKINSVHLDTKIVKTLTTPTENTYGDYSLSLSPDGQRLAILSSDQHKKVNLRILDVQKKDYFSVQTFPFYIYNVAWHESGDKLFYIDDRRQINELDLESGQTSLVYASEEDLRTLYYKKDYGFLTSKGNYQQSDLSVLTIENKNINVLQGSDANEVQYTARQSHQDYFFVSDRTGFPQVWQQAPDSLKQVTNYGEYKDIQYLDTQISSGKLLLSIDQKASLKMGDAVTSIDWLSEKLVRNLKWSCWDQNEVFATTLSNQIWSLVKFNLKEQTETPLLGAVSSFKLDCENQQLYFTKLDEKGVFKAPLHNLALASVIAKDLYFEDNNEWLLRDNTLYFTEQGKLHAFDTSTSELNFIEIDGPVWAVYDGSDKSQLIYESRTSHGINIARIPL</sequence>
<dbReference type="Gene3D" id="2.120.10.30">
    <property type="entry name" value="TolB, C-terminal domain"/>
    <property type="match status" value="1"/>
</dbReference>
<keyword evidence="4" id="KW-0812">Transmembrane</keyword>
<dbReference type="GO" id="GO:0003677">
    <property type="term" value="F:DNA binding"/>
    <property type="evidence" value="ECO:0007669"/>
    <property type="project" value="UniProtKB-UniRule"/>
</dbReference>
<reference evidence="6 7" key="1">
    <citation type="journal article" date="2015" name="BMC Genomics">
        <title>Genome mining reveals unlocked bioactive potential of marine Gram-negative bacteria.</title>
        <authorList>
            <person name="Machado H."/>
            <person name="Sonnenschein E.C."/>
            <person name="Melchiorsen J."/>
            <person name="Gram L."/>
        </authorList>
    </citation>
    <scope>NUCLEOTIDE SEQUENCE [LARGE SCALE GENOMIC DNA]</scope>
    <source>
        <strain evidence="6 7">S2471</strain>
    </source>
</reference>
<dbReference type="EMBL" id="JXYA01000022">
    <property type="protein sequence ID" value="KJZ09007.1"/>
    <property type="molecule type" value="Genomic_DNA"/>
</dbReference>
<dbReference type="Pfam" id="PF00486">
    <property type="entry name" value="Trans_reg_C"/>
    <property type="match status" value="1"/>
</dbReference>
<comment type="caution">
    <text evidence="6">The sequence shown here is derived from an EMBL/GenBank/DDBJ whole genome shotgun (WGS) entry which is preliminary data.</text>
</comment>
<dbReference type="GO" id="GO:0006355">
    <property type="term" value="P:regulation of DNA-templated transcription"/>
    <property type="evidence" value="ECO:0007669"/>
    <property type="project" value="InterPro"/>
</dbReference>
<dbReference type="Proteomes" id="UP000033452">
    <property type="component" value="Unassembled WGS sequence"/>
</dbReference>
<dbReference type="Pfam" id="PF07676">
    <property type="entry name" value="PD40"/>
    <property type="match status" value="2"/>
</dbReference>
<evidence type="ECO:0000259" key="5">
    <source>
        <dbReference type="PROSITE" id="PS51755"/>
    </source>
</evidence>
<proteinExistence type="inferred from homology"/>
<dbReference type="AlphaFoldDB" id="A0A0F4QQX5"/>
<dbReference type="SUPFAM" id="SSF46894">
    <property type="entry name" value="C-terminal effector domain of the bipartite response regulators"/>
    <property type="match status" value="1"/>
</dbReference>
<dbReference type="InterPro" id="IPR011659">
    <property type="entry name" value="WD40"/>
</dbReference>
<gene>
    <name evidence="6" type="ORF">TW77_10910</name>
</gene>
<dbReference type="PROSITE" id="PS51755">
    <property type="entry name" value="OMPR_PHOB"/>
    <property type="match status" value="1"/>
</dbReference>
<accession>A0A0F4QQX5</accession>
<evidence type="ECO:0000256" key="2">
    <source>
        <dbReference type="ARBA" id="ARBA00023125"/>
    </source>
</evidence>
<evidence type="ECO:0000313" key="6">
    <source>
        <dbReference type="EMBL" id="KJZ09007.1"/>
    </source>
</evidence>
<dbReference type="PANTHER" id="PTHR36842">
    <property type="entry name" value="PROTEIN TOLB HOMOLOG"/>
    <property type="match status" value="1"/>
</dbReference>
<name>A0A0F4QQX5_9GAMM</name>
<dbReference type="SUPFAM" id="SSF82171">
    <property type="entry name" value="DPP6 N-terminal domain-like"/>
    <property type="match status" value="1"/>
</dbReference>
<dbReference type="InterPro" id="IPR036388">
    <property type="entry name" value="WH-like_DNA-bd_sf"/>
</dbReference>
<evidence type="ECO:0000256" key="4">
    <source>
        <dbReference type="SAM" id="Phobius"/>
    </source>
</evidence>
<dbReference type="SMART" id="SM00862">
    <property type="entry name" value="Trans_reg_C"/>
    <property type="match status" value="1"/>
</dbReference>
<organism evidence="6 7">
    <name type="scientific">Pseudoalteromonas rubra</name>
    <dbReference type="NCBI Taxonomy" id="43658"/>
    <lineage>
        <taxon>Bacteria</taxon>
        <taxon>Pseudomonadati</taxon>
        <taxon>Pseudomonadota</taxon>
        <taxon>Gammaproteobacteria</taxon>
        <taxon>Alteromonadales</taxon>
        <taxon>Pseudoalteromonadaceae</taxon>
        <taxon>Pseudoalteromonas</taxon>
    </lineage>
</organism>
<dbReference type="RefSeq" id="WP_046005010.1">
    <property type="nucleotide sequence ID" value="NZ_JXYA01000022.1"/>
</dbReference>
<evidence type="ECO:0000256" key="3">
    <source>
        <dbReference type="PROSITE-ProRule" id="PRU01091"/>
    </source>
</evidence>
<dbReference type="InterPro" id="IPR001867">
    <property type="entry name" value="OmpR/PhoB-type_DNA-bd"/>
</dbReference>
<dbReference type="InterPro" id="IPR016032">
    <property type="entry name" value="Sig_transdc_resp-reg_C-effctor"/>
</dbReference>
<keyword evidence="7" id="KW-1185">Reference proteome</keyword>
<feature type="DNA-binding region" description="OmpR/PhoB-type" evidence="3">
    <location>
        <begin position="1"/>
        <end position="96"/>
    </location>
</feature>
<feature type="domain" description="OmpR/PhoB-type" evidence="5">
    <location>
        <begin position="1"/>
        <end position="96"/>
    </location>
</feature>
<dbReference type="Gene3D" id="1.10.10.10">
    <property type="entry name" value="Winged helix-like DNA-binding domain superfamily/Winged helix DNA-binding domain"/>
    <property type="match status" value="1"/>
</dbReference>
<dbReference type="PATRIC" id="fig|43658.5.peg.2308"/>
<keyword evidence="4" id="KW-0472">Membrane</keyword>
<dbReference type="SUPFAM" id="SSF69304">
    <property type="entry name" value="Tricorn protease N-terminal domain"/>
    <property type="match status" value="1"/>
</dbReference>